<dbReference type="FunFam" id="2.60.200.30:FF:000009">
    <property type="entry name" value="Poly(P)/ATP NAD kinase"/>
    <property type="match status" value="1"/>
</dbReference>
<evidence type="ECO:0000256" key="3">
    <source>
        <dbReference type="ARBA" id="ARBA00022777"/>
    </source>
</evidence>
<dbReference type="EMBL" id="UOFN01000011">
    <property type="protein sequence ID" value="VAW72983.1"/>
    <property type="molecule type" value="Genomic_DNA"/>
</dbReference>
<keyword evidence="1 7" id="KW-0808">Transferase</keyword>
<dbReference type="Gene3D" id="3.40.50.10330">
    <property type="entry name" value="Probable inorganic polyphosphate/atp-NAD kinase, domain 1"/>
    <property type="match status" value="1"/>
</dbReference>
<dbReference type="Gene3D" id="2.60.200.30">
    <property type="entry name" value="Probable inorganic polyphosphate/atp-NAD kinase, domain 2"/>
    <property type="match status" value="1"/>
</dbReference>
<accession>A0A3B0Y9D0</accession>
<dbReference type="GO" id="GO:0006741">
    <property type="term" value="P:NADP+ biosynthetic process"/>
    <property type="evidence" value="ECO:0007669"/>
    <property type="project" value="InterPro"/>
</dbReference>
<keyword evidence="3 7" id="KW-0418">Kinase</keyword>
<evidence type="ECO:0000256" key="4">
    <source>
        <dbReference type="ARBA" id="ARBA00022840"/>
    </source>
</evidence>
<protein>
    <submittedName>
        <fullName evidence="7">NAD kinase</fullName>
        <ecNumber evidence="7">2.7.1.23</ecNumber>
    </submittedName>
</protein>
<dbReference type="Pfam" id="PF01513">
    <property type="entry name" value="NAD_kinase"/>
    <property type="match status" value="1"/>
</dbReference>
<dbReference type="NCBIfam" id="NF002306">
    <property type="entry name" value="PRK01231.1"/>
    <property type="match status" value="1"/>
</dbReference>
<proteinExistence type="inferred from homology"/>
<dbReference type="PANTHER" id="PTHR20275:SF0">
    <property type="entry name" value="NAD KINASE"/>
    <property type="match status" value="1"/>
</dbReference>
<keyword evidence="4" id="KW-0067">ATP-binding</keyword>
<evidence type="ECO:0000313" key="7">
    <source>
        <dbReference type="EMBL" id="VAW72983.1"/>
    </source>
</evidence>
<gene>
    <name evidence="7" type="ORF">MNBD_GAMMA15-320</name>
</gene>
<name>A0A3B0Y9D0_9ZZZZ</name>
<keyword evidence="6" id="KW-0520">NAD</keyword>
<dbReference type="InterPro" id="IPR016064">
    <property type="entry name" value="NAD/diacylglycerol_kinase_sf"/>
</dbReference>
<dbReference type="InterPro" id="IPR002504">
    <property type="entry name" value="NADK"/>
</dbReference>
<dbReference type="GO" id="GO:0005524">
    <property type="term" value="F:ATP binding"/>
    <property type="evidence" value="ECO:0007669"/>
    <property type="project" value="UniProtKB-KW"/>
</dbReference>
<reference evidence="7" key="1">
    <citation type="submission" date="2018-06" db="EMBL/GenBank/DDBJ databases">
        <authorList>
            <person name="Zhirakovskaya E."/>
        </authorList>
    </citation>
    <scope>NUCLEOTIDE SEQUENCE</scope>
</reference>
<evidence type="ECO:0000256" key="2">
    <source>
        <dbReference type="ARBA" id="ARBA00022741"/>
    </source>
</evidence>
<dbReference type="SUPFAM" id="SSF111331">
    <property type="entry name" value="NAD kinase/diacylglycerol kinase-like"/>
    <property type="match status" value="1"/>
</dbReference>
<keyword evidence="2" id="KW-0547">Nucleotide-binding</keyword>
<dbReference type="GO" id="GO:0003951">
    <property type="term" value="F:NAD+ kinase activity"/>
    <property type="evidence" value="ECO:0007669"/>
    <property type="project" value="UniProtKB-EC"/>
</dbReference>
<dbReference type="AlphaFoldDB" id="A0A3B0Y9D0"/>
<organism evidence="7">
    <name type="scientific">hydrothermal vent metagenome</name>
    <dbReference type="NCBI Taxonomy" id="652676"/>
    <lineage>
        <taxon>unclassified sequences</taxon>
        <taxon>metagenomes</taxon>
        <taxon>ecological metagenomes</taxon>
    </lineage>
</organism>
<dbReference type="InterPro" id="IPR017437">
    <property type="entry name" value="ATP-NAD_kinase_PpnK-typ_C"/>
</dbReference>
<dbReference type="GO" id="GO:0019674">
    <property type="term" value="P:NAD+ metabolic process"/>
    <property type="evidence" value="ECO:0007669"/>
    <property type="project" value="InterPro"/>
</dbReference>
<sequence length="292" mass="31669">MKSCFQTIGLIAKPGDSAVASTLATLSGELERRNLSILLDPTAAAYFDAPSASVMDRTELITHCDLAIVVGGDGTLLNASRSLARANVPVLGVNLGRLGFLADVSPNEMCERLNEILAGEYEEEHRSLLHATVLRADEVVSESNALNDVVVHKWDIARMIEVDTHIDDRYLNTVRADGLIVSTPTGSTAYALSGGGPILDPGLDALVLVPICPHTLSNRPIVVSDKVQIDIRLHGDTYSKAQITCDGQVNFALIGGDLIRIQKEGYALRLIHPRGHDHFDIMRKKLHWAEQP</sequence>
<dbReference type="InterPro" id="IPR017438">
    <property type="entry name" value="ATP-NAD_kinase_N"/>
</dbReference>
<dbReference type="HAMAP" id="MF_00361">
    <property type="entry name" value="NAD_kinase"/>
    <property type="match status" value="1"/>
</dbReference>
<dbReference type="EC" id="2.7.1.23" evidence="7"/>
<dbReference type="PANTHER" id="PTHR20275">
    <property type="entry name" value="NAD KINASE"/>
    <property type="match status" value="1"/>
</dbReference>
<dbReference type="Pfam" id="PF20143">
    <property type="entry name" value="NAD_kinase_C"/>
    <property type="match status" value="1"/>
</dbReference>
<evidence type="ECO:0000256" key="6">
    <source>
        <dbReference type="ARBA" id="ARBA00023027"/>
    </source>
</evidence>
<keyword evidence="5" id="KW-0521">NADP</keyword>
<evidence type="ECO:0000256" key="5">
    <source>
        <dbReference type="ARBA" id="ARBA00022857"/>
    </source>
</evidence>
<evidence type="ECO:0000256" key="1">
    <source>
        <dbReference type="ARBA" id="ARBA00022679"/>
    </source>
</evidence>